<gene>
    <name evidence="2" type="ORF">MIT9_P2268</name>
</gene>
<name>A0AAU9C2Q4_9GAMM</name>
<dbReference type="Proteomes" id="UP001321825">
    <property type="component" value="Chromosome"/>
</dbReference>
<evidence type="ECO:0000313" key="2">
    <source>
        <dbReference type="EMBL" id="BCX82682.1"/>
    </source>
</evidence>
<reference evidence="3" key="1">
    <citation type="journal article" date="2024" name="Int. J. Syst. Evol. Microbiol.">
        <title>Methylomarinovum tepidoasis sp. nov., a moderately thermophilic methanotroph of the family Methylothermaceae isolated from a deep-sea hydrothermal field.</title>
        <authorList>
            <person name="Hirayama H."/>
            <person name="Takaki Y."/>
            <person name="Abe M."/>
            <person name="Miyazaki M."/>
            <person name="Uematsu K."/>
            <person name="Matsui Y."/>
            <person name="Takai K."/>
        </authorList>
    </citation>
    <scope>NUCLEOTIDE SEQUENCE [LARGE SCALE GENOMIC DNA]</scope>
    <source>
        <strain evidence="3">IT-9</strain>
    </source>
</reference>
<dbReference type="AlphaFoldDB" id="A0AAU9C2Q4"/>
<sequence length="187" mass="21664">MTAVKQASRPTVEEYLDFEQKSFEIKHEYLAGEIWAMVGGTDRHNLVALNLASFLKAKLRGTPCRTFMADMKLRIDAADAFFYPDVFVTCDRRDRDERLYKRHALFVAEVVSPSTELFDRGRKFHCYRQSPSLQEYWLIDPNRIAVDVYRRFGDDWLLHGYDADDGEIPLAALELTIGVGELYEDVL</sequence>
<evidence type="ECO:0000313" key="3">
    <source>
        <dbReference type="Proteomes" id="UP001321825"/>
    </source>
</evidence>
<dbReference type="InterPro" id="IPR011335">
    <property type="entry name" value="Restrct_endonuc-II-like"/>
</dbReference>
<accession>A0AAU9C2Q4</accession>
<organism evidence="2 3">
    <name type="scientific">Methylomarinovum caldicuralii</name>
    <dbReference type="NCBI Taxonomy" id="438856"/>
    <lineage>
        <taxon>Bacteria</taxon>
        <taxon>Pseudomonadati</taxon>
        <taxon>Pseudomonadota</taxon>
        <taxon>Gammaproteobacteria</taxon>
        <taxon>Methylococcales</taxon>
        <taxon>Methylothermaceae</taxon>
        <taxon>Methylomarinovum</taxon>
    </lineage>
</organism>
<dbReference type="EMBL" id="AP024714">
    <property type="protein sequence ID" value="BCX82682.1"/>
    <property type="molecule type" value="Genomic_DNA"/>
</dbReference>
<dbReference type="SUPFAM" id="SSF52980">
    <property type="entry name" value="Restriction endonuclease-like"/>
    <property type="match status" value="1"/>
</dbReference>
<dbReference type="Gene3D" id="3.90.1570.10">
    <property type="entry name" value="tt1808, chain A"/>
    <property type="match status" value="1"/>
</dbReference>
<dbReference type="Pfam" id="PF05685">
    <property type="entry name" value="Uma2"/>
    <property type="match status" value="1"/>
</dbReference>
<evidence type="ECO:0000259" key="1">
    <source>
        <dbReference type="Pfam" id="PF05685"/>
    </source>
</evidence>
<dbReference type="KEGG" id="mcau:MIT9_P2268"/>
<dbReference type="InterPro" id="IPR012296">
    <property type="entry name" value="Nuclease_put_TT1808"/>
</dbReference>
<dbReference type="PANTHER" id="PTHR36558">
    <property type="entry name" value="GLR1098 PROTEIN"/>
    <property type="match status" value="1"/>
</dbReference>
<dbReference type="InterPro" id="IPR008538">
    <property type="entry name" value="Uma2"/>
</dbReference>
<dbReference type="CDD" id="cd06260">
    <property type="entry name" value="DUF820-like"/>
    <property type="match status" value="1"/>
</dbReference>
<dbReference type="RefSeq" id="WP_317705072.1">
    <property type="nucleotide sequence ID" value="NZ_AP024714.1"/>
</dbReference>
<proteinExistence type="predicted"/>
<feature type="domain" description="Putative restriction endonuclease" evidence="1">
    <location>
        <begin position="12"/>
        <end position="173"/>
    </location>
</feature>
<keyword evidence="3" id="KW-1185">Reference proteome</keyword>
<dbReference type="PANTHER" id="PTHR36558:SF1">
    <property type="entry name" value="RESTRICTION ENDONUCLEASE DOMAIN-CONTAINING PROTEIN-RELATED"/>
    <property type="match status" value="1"/>
</dbReference>
<protein>
    <recommendedName>
        <fullName evidence="1">Putative restriction endonuclease domain-containing protein</fullName>
    </recommendedName>
</protein>